<keyword evidence="3" id="KW-1185">Reference proteome</keyword>
<dbReference type="Proteomes" id="UP000603200">
    <property type="component" value="Unassembled WGS sequence"/>
</dbReference>
<dbReference type="RefSeq" id="WP_203839933.1">
    <property type="nucleotide sequence ID" value="NZ_BAAATV010000011.1"/>
</dbReference>
<name>A0ABQ3ZW67_9ACTN</name>
<protein>
    <recommendedName>
        <fullName evidence="1">T4 RNA ligase 1-like N-terminal domain-containing protein</fullName>
    </recommendedName>
</protein>
<reference evidence="2 3" key="1">
    <citation type="submission" date="2021-01" db="EMBL/GenBank/DDBJ databases">
        <title>Whole genome shotgun sequence of Actinoplanes humidus NBRC 14915.</title>
        <authorList>
            <person name="Komaki H."/>
            <person name="Tamura T."/>
        </authorList>
    </citation>
    <scope>NUCLEOTIDE SEQUENCE [LARGE SCALE GENOMIC DNA]</scope>
    <source>
        <strain evidence="2 3">NBRC 14915</strain>
    </source>
</reference>
<accession>A0ABQ3ZW67</accession>
<feature type="domain" description="T4 RNA ligase 1-like N-terminal" evidence="1">
    <location>
        <begin position="54"/>
        <end position="175"/>
    </location>
</feature>
<evidence type="ECO:0000259" key="1">
    <source>
        <dbReference type="Pfam" id="PF09511"/>
    </source>
</evidence>
<sequence length="358" mass="38632">MTLLADVFDPADLAAAIEAGHVRVQRHPSKPFSIYNYTEAAQYSGAWTPVTLACRGLIMDSDSKILARPLEKFFNHTESHAPVLDPAAKVVVTDKLDGSLGIVYPDGDGWAVATRGSFASEQAQHATEILRSRYAGFVPPDGLTVLVEIIYPANRIVVDYSGLDDLVLLGAVEIATGRTHGPEAVPGWPGPVVETFAYATLADALAAPAREGREGMVVHFVGSDERVKIKYAEYVRLHRLVTGLSDRTVWEVLVAGGDLDALTEPLPDEFHAWVTGVATELIAAVDTMAEDVEKEFAAIVAALPEGWGRREFAAQALKSRHRGALFLRLDDKDYRPGLWTLVKPAGALLKPAAEGITS</sequence>
<dbReference type="Pfam" id="PF09511">
    <property type="entry name" value="RNA_lig_T4_1"/>
    <property type="match status" value="1"/>
</dbReference>
<evidence type="ECO:0000313" key="2">
    <source>
        <dbReference type="EMBL" id="GIE22862.1"/>
    </source>
</evidence>
<comment type="caution">
    <text evidence="2">The sequence shown here is derived from an EMBL/GenBank/DDBJ whole genome shotgun (WGS) entry which is preliminary data.</text>
</comment>
<gene>
    <name evidence="2" type="ORF">Ahu01nite_059640</name>
</gene>
<evidence type="ECO:0000313" key="3">
    <source>
        <dbReference type="Proteomes" id="UP000603200"/>
    </source>
</evidence>
<proteinExistence type="predicted"/>
<dbReference type="InterPro" id="IPR019039">
    <property type="entry name" value="T4-Rnl1-like_N"/>
</dbReference>
<organism evidence="2 3">
    <name type="scientific">Winogradskya humida</name>
    <dbReference type="NCBI Taxonomy" id="113566"/>
    <lineage>
        <taxon>Bacteria</taxon>
        <taxon>Bacillati</taxon>
        <taxon>Actinomycetota</taxon>
        <taxon>Actinomycetes</taxon>
        <taxon>Micromonosporales</taxon>
        <taxon>Micromonosporaceae</taxon>
        <taxon>Winogradskya</taxon>
    </lineage>
</organism>
<dbReference type="EMBL" id="BOMN01000086">
    <property type="protein sequence ID" value="GIE22862.1"/>
    <property type="molecule type" value="Genomic_DNA"/>
</dbReference>